<comment type="cofactor">
    <cofactor evidence="3">
        <name>Mg(2+)</name>
        <dbReference type="ChEBI" id="CHEBI:18420"/>
    </cofactor>
    <text evidence="3">Binds 2 magnesium ions per subunit.</text>
</comment>
<dbReference type="GO" id="GO:0046872">
    <property type="term" value="F:metal ion binding"/>
    <property type="evidence" value="ECO:0007669"/>
    <property type="project" value="UniProtKB-KW"/>
</dbReference>
<keyword evidence="1" id="KW-0433">Leucine-rich repeat</keyword>
<dbReference type="Gene3D" id="3.80.10.10">
    <property type="entry name" value="Ribonuclease Inhibitor"/>
    <property type="match status" value="1"/>
</dbReference>
<feature type="binding site" evidence="3">
    <location>
        <position position="563"/>
    </location>
    <ligand>
        <name>Mg(2+)</name>
        <dbReference type="ChEBI" id="CHEBI:18420"/>
        <label>1</label>
    </ligand>
</feature>
<dbReference type="Pfam" id="PF03747">
    <property type="entry name" value="ADP_ribosyl_GH"/>
    <property type="match status" value="1"/>
</dbReference>
<evidence type="ECO:0000256" key="2">
    <source>
        <dbReference type="ARBA" id="ARBA00022737"/>
    </source>
</evidence>
<evidence type="ECO:0000313" key="5">
    <source>
        <dbReference type="Proteomes" id="UP001208570"/>
    </source>
</evidence>
<keyword evidence="2" id="KW-0677">Repeat</keyword>
<comment type="caution">
    <text evidence="4">The sequence shown here is derived from an EMBL/GenBank/DDBJ whole genome shotgun (WGS) entry which is preliminary data.</text>
</comment>
<name>A0AAD9J3X3_9ANNE</name>
<accession>A0AAD9J3X3</accession>
<dbReference type="AlphaFoldDB" id="A0AAD9J3X3"/>
<dbReference type="SUPFAM" id="SSF52058">
    <property type="entry name" value="L domain-like"/>
    <property type="match status" value="1"/>
</dbReference>
<dbReference type="InterPro" id="IPR036705">
    <property type="entry name" value="Ribosyl_crysJ1_sf"/>
</dbReference>
<keyword evidence="5" id="KW-1185">Reference proteome</keyword>
<dbReference type="Pfam" id="PF13855">
    <property type="entry name" value="LRR_8"/>
    <property type="match status" value="1"/>
</dbReference>
<keyword evidence="3" id="KW-0460">Magnesium</keyword>
<dbReference type="InterPro" id="IPR050792">
    <property type="entry name" value="ADP-ribosylglycohydrolase"/>
</dbReference>
<gene>
    <name evidence="4" type="ORF">LSH36_646g01046</name>
</gene>
<dbReference type="InterPro" id="IPR003591">
    <property type="entry name" value="Leu-rich_rpt_typical-subtyp"/>
</dbReference>
<reference evidence="4" key="1">
    <citation type="journal article" date="2023" name="Mol. Biol. Evol.">
        <title>Third-Generation Sequencing Reveals the Adaptive Role of the Epigenome in Three Deep-Sea Polychaetes.</title>
        <authorList>
            <person name="Perez M."/>
            <person name="Aroh O."/>
            <person name="Sun Y."/>
            <person name="Lan Y."/>
            <person name="Juniper S.K."/>
            <person name="Young C.R."/>
            <person name="Angers B."/>
            <person name="Qian P.Y."/>
        </authorList>
    </citation>
    <scope>NUCLEOTIDE SEQUENCE</scope>
    <source>
        <strain evidence="4">P08H-3</strain>
    </source>
</reference>
<dbReference type="EMBL" id="JAODUP010000646">
    <property type="protein sequence ID" value="KAK2145934.1"/>
    <property type="molecule type" value="Genomic_DNA"/>
</dbReference>
<evidence type="ECO:0000256" key="3">
    <source>
        <dbReference type="PIRSR" id="PIRSR605502-1"/>
    </source>
</evidence>
<proteinExistence type="predicted"/>
<keyword evidence="3" id="KW-0479">Metal-binding</keyword>
<dbReference type="InterPro" id="IPR005502">
    <property type="entry name" value="Ribosyl_crysJ1"/>
</dbReference>
<sequence length="614" mass="69277">MGNTEVKDFAPVQAHERKELDLSRKVTHKQYNRHAQGNYSENCLFEVPWAVRDSVLLYEKMDISFHRIMELPVELPLRLPHLSFINLSYNQLETLPESFGLLYHLKVAILNNNRLKSIPDSLLYLVKLVKIDLSNNLLKRIPENLGKMESLKKLNLTNNKLRRLPGSLGQSAVLEVLLAKKNRCENPPQSICDEGSTAALSYLRKQCAQNGIVVDVKKNVNEFPRIRGNQLSHAVPNPQSALVEYIQTQTDTTNTPSRIKTPLLPPINVTTFDVHELRDRVIGLIYGAAIGDALGIATENMKPDECQFHYDADTINYCDIIRDEHRTKWKPGDWTTDFDQVALVLESLAHWAGVVDELDIAKRLSVWNTDGVKELGDVEGIVACNTMSKVLNDPRFLENPHVVAKELVDNIKDEEPDAFADNGAISRAIPLGIPHFHNLEEVSVNASRICKATHYDPRCVAASVMVACIVALMLQGKHDIRDPDQFETLVANARDMSFPYLEDKVQRDEMEKYIRCKDFDSVNVHEPERVSFAFKPLACGLAALRLRKDFRTTITDLIMLGGDSNANGCITGAFLGCQTGYSKIPTHWIESLREPQVKWINVRINLLLDMMGIP</sequence>
<dbReference type="Pfam" id="PF00560">
    <property type="entry name" value="LRR_1"/>
    <property type="match status" value="1"/>
</dbReference>
<evidence type="ECO:0000313" key="4">
    <source>
        <dbReference type="EMBL" id="KAK2145934.1"/>
    </source>
</evidence>
<feature type="binding site" evidence="3">
    <location>
        <position position="337"/>
    </location>
    <ligand>
        <name>Mg(2+)</name>
        <dbReference type="ChEBI" id="CHEBI:18420"/>
        <label>1</label>
    </ligand>
</feature>
<evidence type="ECO:0000256" key="1">
    <source>
        <dbReference type="ARBA" id="ARBA00022614"/>
    </source>
</evidence>
<protein>
    <submittedName>
        <fullName evidence="4">Uncharacterized protein</fullName>
    </submittedName>
</protein>
<dbReference type="SUPFAM" id="SSF101478">
    <property type="entry name" value="ADP-ribosylglycohydrolase"/>
    <property type="match status" value="1"/>
</dbReference>
<dbReference type="SMART" id="SM00364">
    <property type="entry name" value="LRR_BAC"/>
    <property type="match status" value="4"/>
</dbReference>
<dbReference type="InterPro" id="IPR001611">
    <property type="entry name" value="Leu-rich_rpt"/>
</dbReference>
<dbReference type="PANTHER" id="PTHR16222:SF28">
    <property type="entry name" value="ADP-RIBOSYLGLYCOHYDROLASE"/>
    <property type="match status" value="1"/>
</dbReference>
<organism evidence="4 5">
    <name type="scientific">Paralvinella palmiformis</name>
    <dbReference type="NCBI Taxonomy" id="53620"/>
    <lineage>
        <taxon>Eukaryota</taxon>
        <taxon>Metazoa</taxon>
        <taxon>Spiralia</taxon>
        <taxon>Lophotrochozoa</taxon>
        <taxon>Annelida</taxon>
        <taxon>Polychaeta</taxon>
        <taxon>Sedentaria</taxon>
        <taxon>Canalipalpata</taxon>
        <taxon>Terebellida</taxon>
        <taxon>Terebelliformia</taxon>
        <taxon>Alvinellidae</taxon>
        <taxon>Paralvinella</taxon>
    </lineage>
</organism>
<dbReference type="PROSITE" id="PS51450">
    <property type="entry name" value="LRR"/>
    <property type="match status" value="2"/>
</dbReference>
<feature type="binding site" evidence="3">
    <location>
        <position position="335"/>
    </location>
    <ligand>
        <name>Mg(2+)</name>
        <dbReference type="ChEBI" id="CHEBI:18420"/>
        <label>1</label>
    </ligand>
</feature>
<dbReference type="InterPro" id="IPR032675">
    <property type="entry name" value="LRR_dom_sf"/>
</dbReference>
<dbReference type="SMART" id="SM00369">
    <property type="entry name" value="LRR_TYP"/>
    <property type="match status" value="4"/>
</dbReference>
<dbReference type="PANTHER" id="PTHR16222">
    <property type="entry name" value="ADP-RIBOSYLGLYCOHYDROLASE"/>
    <property type="match status" value="1"/>
</dbReference>
<dbReference type="Proteomes" id="UP001208570">
    <property type="component" value="Unassembled WGS sequence"/>
</dbReference>
<dbReference type="Gene3D" id="1.10.4080.10">
    <property type="entry name" value="ADP-ribosylation/Crystallin J1"/>
    <property type="match status" value="1"/>
</dbReference>